<evidence type="ECO:0000313" key="3">
    <source>
        <dbReference type="EMBL" id="GMM36930.1"/>
    </source>
</evidence>
<name>A0AAV5QQW1_9ASCO</name>
<dbReference type="AlphaFoldDB" id="A0AAV5QQW1"/>
<evidence type="ECO:0000313" key="4">
    <source>
        <dbReference type="Proteomes" id="UP001360560"/>
    </source>
</evidence>
<evidence type="ECO:0000256" key="1">
    <source>
        <dbReference type="SAM" id="Coils"/>
    </source>
</evidence>
<feature type="coiled-coil region" evidence="1">
    <location>
        <begin position="233"/>
        <end position="265"/>
    </location>
</feature>
<feature type="region of interest" description="Disordered" evidence="2">
    <location>
        <begin position="266"/>
        <end position="299"/>
    </location>
</feature>
<organism evidence="3 4">
    <name type="scientific">Saccharomycopsis crataegensis</name>
    <dbReference type="NCBI Taxonomy" id="43959"/>
    <lineage>
        <taxon>Eukaryota</taxon>
        <taxon>Fungi</taxon>
        <taxon>Dikarya</taxon>
        <taxon>Ascomycota</taxon>
        <taxon>Saccharomycotina</taxon>
        <taxon>Saccharomycetes</taxon>
        <taxon>Saccharomycopsidaceae</taxon>
        <taxon>Saccharomycopsis</taxon>
    </lineage>
</organism>
<gene>
    <name evidence="3" type="ORF">DASC09_042550</name>
</gene>
<feature type="compositionally biased region" description="Low complexity" evidence="2">
    <location>
        <begin position="274"/>
        <end position="297"/>
    </location>
</feature>
<proteinExistence type="predicted"/>
<feature type="compositionally biased region" description="Low complexity" evidence="2">
    <location>
        <begin position="29"/>
        <end position="39"/>
    </location>
</feature>
<reference evidence="3 4" key="1">
    <citation type="journal article" date="2023" name="Elife">
        <title>Identification of key yeast species and microbe-microbe interactions impacting larval growth of Drosophila in the wild.</title>
        <authorList>
            <person name="Mure A."/>
            <person name="Sugiura Y."/>
            <person name="Maeda R."/>
            <person name="Honda K."/>
            <person name="Sakurai N."/>
            <person name="Takahashi Y."/>
            <person name="Watada M."/>
            <person name="Katoh T."/>
            <person name="Gotoh A."/>
            <person name="Gotoh Y."/>
            <person name="Taniguchi I."/>
            <person name="Nakamura K."/>
            <person name="Hayashi T."/>
            <person name="Katayama T."/>
            <person name="Uemura T."/>
            <person name="Hattori Y."/>
        </authorList>
    </citation>
    <scope>NUCLEOTIDE SEQUENCE [LARGE SCALE GENOMIC DNA]</scope>
    <source>
        <strain evidence="3 4">SC-9</strain>
    </source>
</reference>
<feature type="region of interest" description="Disordered" evidence="2">
    <location>
        <begin position="95"/>
        <end position="114"/>
    </location>
</feature>
<accession>A0AAV5QQW1</accession>
<protein>
    <submittedName>
        <fullName evidence="3">Uncharacterized protein</fullName>
    </submittedName>
</protein>
<dbReference type="EMBL" id="BTFZ01000011">
    <property type="protein sequence ID" value="GMM36930.1"/>
    <property type="molecule type" value="Genomic_DNA"/>
</dbReference>
<feature type="compositionally biased region" description="Polar residues" evidence="2">
    <location>
        <begin position="95"/>
        <end position="107"/>
    </location>
</feature>
<sequence length="398" mass="43816">MSHYYDTLELLQQCNSLDSPDLVSAEIPSTSTSTSSSSGDNKKRSRSSSSASSEYELPEIQWDDQHQLLSNFGHFRDMSIQSIFLDHYAKDVLKKQQQSQQETTMGSNRPKKYKKHIIGGNGQQNSYYGSGGHQASTAAAAAAAGAASMSLYIPYSSETMASHLMLSNFSSNAEAANRAAKVLAEEVIAGGAKGLNLELLFPENDGGNMDADSIVQKFGSDVAMRIINRKARLAEEARQKEYLEKQKEEMRKNQANNDEKKIANETSNEEANIQNKQPQPQPQQYQQKSIQKQKVQQGPKSVIPLSNNAMNTPIVPNNPFVIPTNPGLAGNSSMVLENGFTVQNYTDALTQLLKNKDLNLPQLTPAQIETIARSPTFQNNKVITDLIRHTMKLSGNKS</sequence>
<dbReference type="Proteomes" id="UP001360560">
    <property type="component" value="Unassembled WGS sequence"/>
</dbReference>
<comment type="caution">
    <text evidence="3">The sequence shown here is derived from an EMBL/GenBank/DDBJ whole genome shotgun (WGS) entry which is preliminary data.</text>
</comment>
<dbReference type="RefSeq" id="XP_064853926.1">
    <property type="nucleotide sequence ID" value="XM_064997854.1"/>
</dbReference>
<dbReference type="GeneID" id="90074905"/>
<evidence type="ECO:0000256" key="2">
    <source>
        <dbReference type="SAM" id="MobiDB-lite"/>
    </source>
</evidence>
<keyword evidence="1" id="KW-0175">Coiled coil</keyword>
<feature type="region of interest" description="Disordered" evidence="2">
    <location>
        <begin position="21"/>
        <end position="57"/>
    </location>
</feature>
<keyword evidence="4" id="KW-1185">Reference proteome</keyword>